<organism evidence="13 14">
    <name type="scientific">Branchiostoma belcheri</name>
    <name type="common">Amphioxus</name>
    <dbReference type="NCBI Taxonomy" id="7741"/>
    <lineage>
        <taxon>Eukaryota</taxon>
        <taxon>Metazoa</taxon>
        <taxon>Chordata</taxon>
        <taxon>Cephalochordata</taxon>
        <taxon>Leptocardii</taxon>
        <taxon>Amphioxiformes</taxon>
        <taxon>Branchiostomatidae</taxon>
        <taxon>Branchiostoma</taxon>
    </lineage>
</organism>
<evidence type="ECO:0000256" key="6">
    <source>
        <dbReference type="ARBA" id="ARBA00023136"/>
    </source>
</evidence>
<dbReference type="PROSITE" id="PS00237">
    <property type="entry name" value="G_PROTEIN_RECEP_F1_1"/>
    <property type="match status" value="1"/>
</dbReference>
<gene>
    <name evidence="14" type="primary">LOC109462218</name>
</gene>
<evidence type="ECO:0000256" key="3">
    <source>
        <dbReference type="ARBA" id="ARBA00022692"/>
    </source>
</evidence>
<dbReference type="GO" id="GO:0005886">
    <property type="term" value="C:plasma membrane"/>
    <property type="evidence" value="ECO:0007669"/>
    <property type="project" value="UniProtKB-SubCell"/>
</dbReference>
<feature type="transmembrane region" description="Helical" evidence="11">
    <location>
        <begin position="168"/>
        <end position="189"/>
    </location>
</feature>
<dbReference type="SUPFAM" id="SSF81321">
    <property type="entry name" value="Family A G protein-coupled receptor-like"/>
    <property type="match status" value="1"/>
</dbReference>
<accession>A0A6P4XUK5</accession>
<dbReference type="PRINTS" id="PR00237">
    <property type="entry name" value="GPCRRHODOPSN"/>
</dbReference>
<dbReference type="GO" id="GO:0004930">
    <property type="term" value="F:G protein-coupled receptor activity"/>
    <property type="evidence" value="ECO:0007669"/>
    <property type="project" value="UniProtKB-KW"/>
</dbReference>
<evidence type="ECO:0000256" key="9">
    <source>
        <dbReference type="RuleBase" id="RU000688"/>
    </source>
</evidence>
<feature type="compositionally biased region" description="Low complexity" evidence="10">
    <location>
        <begin position="361"/>
        <end position="380"/>
    </location>
</feature>
<comment type="subcellular location">
    <subcellularLocation>
        <location evidence="1">Cell membrane</location>
        <topology evidence="1">Multi-pass membrane protein</topology>
    </subcellularLocation>
</comment>
<feature type="region of interest" description="Disordered" evidence="10">
    <location>
        <begin position="537"/>
        <end position="565"/>
    </location>
</feature>
<feature type="transmembrane region" description="Helical" evidence="11">
    <location>
        <begin position="220"/>
        <end position="242"/>
    </location>
</feature>
<evidence type="ECO:0000256" key="5">
    <source>
        <dbReference type="ARBA" id="ARBA00023040"/>
    </source>
</evidence>
<feature type="region of interest" description="Disordered" evidence="10">
    <location>
        <begin position="626"/>
        <end position="692"/>
    </location>
</feature>
<evidence type="ECO:0000313" key="13">
    <source>
        <dbReference type="Proteomes" id="UP000515135"/>
    </source>
</evidence>
<keyword evidence="6 11" id="KW-0472">Membrane</keyword>
<dbReference type="Pfam" id="PF00001">
    <property type="entry name" value="7tm_1"/>
    <property type="match status" value="1"/>
</dbReference>
<dbReference type="AlphaFoldDB" id="A0A6P4XUK5"/>
<name>A0A6P4XUK5_BRABE</name>
<keyword evidence="2" id="KW-1003">Cell membrane</keyword>
<keyword evidence="4 11" id="KW-1133">Transmembrane helix</keyword>
<evidence type="ECO:0000313" key="14">
    <source>
        <dbReference type="RefSeq" id="XP_019614314.1"/>
    </source>
</evidence>
<dbReference type="InterPro" id="IPR017452">
    <property type="entry name" value="GPCR_Rhodpsn_7TM"/>
</dbReference>
<evidence type="ECO:0000256" key="10">
    <source>
        <dbReference type="SAM" id="MobiDB-lite"/>
    </source>
</evidence>
<dbReference type="KEGG" id="bbel:109462218"/>
<keyword evidence="5 9" id="KW-0297">G-protein coupled receptor</keyword>
<feature type="transmembrane region" description="Helical" evidence="11">
    <location>
        <begin position="129"/>
        <end position="148"/>
    </location>
</feature>
<keyword evidence="8 9" id="KW-0807">Transducer</keyword>
<reference evidence="14" key="1">
    <citation type="submission" date="2025-08" db="UniProtKB">
        <authorList>
            <consortium name="RefSeq"/>
        </authorList>
    </citation>
    <scope>IDENTIFICATION</scope>
    <source>
        <tissue evidence="14">Gonad</tissue>
    </source>
</reference>
<proteinExistence type="inferred from homology"/>
<dbReference type="OrthoDB" id="2105199at2759"/>
<feature type="compositionally biased region" description="Pro residues" evidence="10">
    <location>
        <begin position="341"/>
        <end position="360"/>
    </location>
</feature>
<feature type="region of interest" description="Disordered" evidence="10">
    <location>
        <begin position="484"/>
        <end position="514"/>
    </location>
</feature>
<evidence type="ECO:0000256" key="4">
    <source>
        <dbReference type="ARBA" id="ARBA00022989"/>
    </source>
</evidence>
<evidence type="ECO:0000256" key="2">
    <source>
        <dbReference type="ARBA" id="ARBA00022475"/>
    </source>
</evidence>
<dbReference type="PROSITE" id="PS50262">
    <property type="entry name" value="G_PROTEIN_RECEP_F1_2"/>
    <property type="match status" value="1"/>
</dbReference>
<comment type="similarity">
    <text evidence="9">Belongs to the G-protein coupled receptor 1 family.</text>
</comment>
<evidence type="ECO:0000256" key="8">
    <source>
        <dbReference type="ARBA" id="ARBA00023224"/>
    </source>
</evidence>
<feature type="transmembrane region" description="Helical" evidence="11">
    <location>
        <begin position="97"/>
        <end position="117"/>
    </location>
</feature>
<keyword evidence="13" id="KW-1185">Reference proteome</keyword>
<feature type="region of interest" description="Disordered" evidence="10">
    <location>
        <begin position="333"/>
        <end position="397"/>
    </location>
</feature>
<evidence type="ECO:0000256" key="7">
    <source>
        <dbReference type="ARBA" id="ARBA00023170"/>
    </source>
</evidence>
<feature type="transmembrane region" description="Helical" evidence="11">
    <location>
        <begin position="50"/>
        <end position="76"/>
    </location>
</feature>
<dbReference type="Proteomes" id="UP000515135">
    <property type="component" value="Unplaced"/>
</dbReference>
<protein>
    <submittedName>
        <fullName evidence="14">Uncharacterized protein LOC109462218</fullName>
    </submittedName>
</protein>
<dbReference type="InterPro" id="IPR000276">
    <property type="entry name" value="GPCR_Rhodpsn"/>
</dbReference>
<dbReference type="RefSeq" id="XP_019614314.1">
    <property type="nucleotide sequence ID" value="XM_019758755.1"/>
</dbReference>
<feature type="region of interest" description="Disordered" evidence="10">
    <location>
        <begin position="581"/>
        <end position="612"/>
    </location>
</feature>
<evidence type="ECO:0000256" key="1">
    <source>
        <dbReference type="ARBA" id="ARBA00004651"/>
    </source>
</evidence>
<dbReference type="CDD" id="cd00637">
    <property type="entry name" value="7tm_classA_rhodopsin-like"/>
    <property type="match status" value="1"/>
</dbReference>
<dbReference type="PANTHER" id="PTHR24248">
    <property type="entry name" value="ADRENERGIC RECEPTOR-RELATED G-PROTEIN COUPLED RECEPTOR"/>
    <property type="match status" value="1"/>
</dbReference>
<dbReference type="GeneID" id="109462218"/>
<dbReference type="Gene3D" id="1.20.1070.10">
    <property type="entry name" value="Rhodopsin 7-helix transmembrane proteins"/>
    <property type="match status" value="2"/>
</dbReference>
<feature type="transmembrane region" description="Helical" evidence="11">
    <location>
        <begin position="702"/>
        <end position="724"/>
    </location>
</feature>
<evidence type="ECO:0000256" key="11">
    <source>
        <dbReference type="SAM" id="Phobius"/>
    </source>
</evidence>
<evidence type="ECO:0000259" key="12">
    <source>
        <dbReference type="PROSITE" id="PS50262"/>
    </source>
</evidence>
<keyword evidence="3 9" id="KW-0812">Transmembrane</keyword>
<sequence length="777" mass="84795">MGFAAHTSPASLPVGQNMSCCNGTFDPADSTNTSFGEELSFLPPLHPATVVITAILLILAVLLGTAGNMLVLISFVRNRALRTATNAMVVNLSAADLLACTAAVPLGLAVVLASTASTPLPSQLCHVQTFFSTLCNLVTLLMLVGISVDRWLNITYPFTSCDSKTIRVAVCVSFAWIAGLTVAVAEAVLPTTSHFHERCLGRGGGLGRQTDAIPLQTYSVVPVGLVALLVVTVCYALIVRAVRIHMKRRLTRLRPRRPVIFVQAAPENTGPDNKSLPQDCSVVIVPATPSIFSPSALTDNSAAFTFASPVSSPGPCFSSGTSSQITLQTPIASPCTSRLPSPVPPGPMTTHPSPIPPSPMPSYYSSSTCTPNTTSSPCMPDTDIEELTEDSTPQQVPSRQHFLFDHENIMAHQHGRPVHGHEQRHAGKFLAIPEDQEGDRPVTPGHAHEFHTFGNFLSVPTTAVFRERDKKLPHSATEGYELENMSESLSPNVVPRTHTDIPKSPRRSSMSALHSHRSFFKRRISWTHADSYDLSQEGHAPVPGISHTCNPVVEHPPAVDHPAEEITRRKLSWTLPDLTKRFRVRPNSNGEEDKGKPSDDDNGTAPKSTVSRIDFHTETVRYYRDDDTSLPDVTCPPSLDLNGQKSPLPSADRQETGAASNTSRDGKAPSEGYRRRRTRLADRSPSQRMPDAMDKSAAIRSVYIILAFIVAWIPLPVALLIEYFVKSPVVYNFETVAYVLMLSTRVVHPLLYACFHKGFRTEFRRSLRGFKCKKETT</sequence>
<feature type="domain" description="G-protein coupled receptors family 1 profile" evidence="12">
    <location>
        <begin position="67"/>
        <end position="752"/>
    </location>
</feature>
<feature type="transmembrane region" description="Helical" evidence="11">
    <location>
        <begin position="736"/>
        <end position="755"/>
    </location>
</feature>
<keyword evidence="7 9" id="KW-0675">Receptor</keyword>